<dbReference type="AlphaFoldDB" id="A0A2K5QLZ0"/>
<keyword evidence="16" id="KW-1185">Reference proteome</keyword>
<organism evidence="15 16">
    <name type="scientific">Cebus imitator</name>
    <name type="common">Panamanian white-faced capuchin</name>
    <name type="synonym">Cebus capucinus imitator</name>
    <dbReference type="NCBI Taxonomy" id="2715852"/>
    <lineage>
        <taxon>Eukaryota</taxon>
        <taxon>Metazoa</taxon>
        <taxon>Chordata</taxon>
        <taxon>Craniata</taxon>
        <taxon>Vertebrata</taxon>
        <taxon>Euteleostomi</taxon>
        <taxon>Mammalia</taxon>
        <taxon>Eutheria</taxon>
        <taxon>Euarchontoglires</taxon>
        <taxon>Primates</taxon>
        <taxon>Haplorrhini</taxon>
        <taxon>Platyrrhini</taxon>
        <taxon>Cebidae</taxon>
        <taxon>Cebinae</taxon>
        <taxon>Cebus</taxon>
    </lineage>
</organism>
<reference evidence="15" key="1">
    <citation type="submission" date="2025-08" db="UniProtKB">
        <authorList>
            <consortium name="Ensembl"/>
        </authorList>
    </citation>
    <scope>IDENTIFICATION</scope>
</reference>
<evidence type="ECO:0000256" key="5">
    <source>
        <dbReference type="ARBA" id="ARBA00016385"/>
    </source>
</evidence>
<dbReference type="GO" id="GO:0022904">
    <property type="term" value="P:respiratory electron transport chain"/>
    <property type="evidence" value="ECO:0007669"/>
    <property type="project" value="InterPro"/>
</dbReference>
<protein>
    <recommendedName>
        <fullName evidence="5">NADH dehydrogenase [ubiquinone] 1 alpha subcomplex subunit 5</fullName>
    </recommendedName>
    <alternativeName>
        <fullName evidence="12">Complex I subunit B13</fullName>
    </alternativeName>
    <alternativeName>
        <fullName evidence="14">Complex I-13kD-B</fullName>
    </alternativeName>
    <alternativeName>
        <fullName evidence="13">NADH-ubiquinone oxidoreductase 13 kDa-B subunit</fullName>
    </alternativeName>
</protein>
<evidence type="ECO:0000256" key="9">
    <source>
        <dbReference type="ARBA" id="ARBA00022982"/>
    </source>
</evidence>
<proteinExistence type="inferred from homology"/>
<accession>A0A2K5QLZ0</accession>
<comment type="subcellular location">
    <subcellularLocation>
        <location evidence="2">Mitochondrion inner membrane</location>
        <topology evidence="2">Peripheral membrane protein</topology>
        <orientation evidence="2">Matrix side</orientation>
    </subcellularLocation>
</comment>
<evidence type="ECO:0000256" key="2">
    <source>
        <dbReference type="ARBA" id="ARBA00004443"/>
    </source>
</evidence>
<dbReference type="Proteomes" id="UP000233040">
    <property type="component" value="Unassembled WGS sequence"/>
</dbReference>
<evidence type="ECO:0000256" key="10">
    <source>
        <dbReference type="ARBA" id="ARBA00023128"/>
    </source>
</evidence>
<evidence type="ECO:0000256" key="7">
    <source>
        <dbReference type="ARBA" id="ARBA00022660"/>
    </source>
</evidence>
<dbReference type="OMA" id="NELCLAR"/>
<keyword evidence="8" id="KW-0999">Mitochondrion inner membrane</keyword>
<dbReference type="GeneTree" id="ENSGT00390000008099"/>
<dbReference type="GO" id="GO:0005743">
    <property type="term" value="C:mitochondrial inner membrane"/>
    <property type="evidence" value="ECO:0007669"/>
    <property type="project" value="UniProtKB-SubCell"/>
</dbReference>
<evidence type="ECO:0000256" key="12">
    <source>
        <dbReference type="ARBA" id="ARBA00030376"/>
    </source>
</evidence>
<evidence type="ECO:0000256" key="6">
    <source>
        <dbReference type="ARBA" id="ARBA00022448"/>
    </source>
</evidence>
<comment type="subunit">
    <text evidence="4">Complex I is composed of 45 different subunits.</text>
</comment>
<keyword evidence="11" id="KW-0472">Membrane</keyword>
<evidence type="ECO:0000256" key="1">
    <source>
        <dbReference type="ARBA" id="ARBA00003195"/>
    </source>
</evidence>
<dbReference type="InterPro" id="IPR006806">
    <property type="entry name" value="NDUFA5"/>
</dbReference>
<evidence type="ECO:0000313" key="15">
    <source>
        <dbReference type="Ensembl" id="ENSCCAP00000016908.1"/>
    </source>
</evidence>
<evidence type="ECO:0000313" key="16">
    <source>
        <dbReference type="Proteomes" id="UP000233040"/>
    </source>
</evidence>
<keyword evidence="6" id="KW-0813">Transport</keyword>
<evidence type="ECO:0000256" key="3">
    <source>
        <dbReference type="ARBA" id="ARBA00010261"/>
    </source>
</evidence>
<keyword evidence="9" id="KW-0249">Electron transport</keyword>
<keyword evidence="10" id="KW-0496">Mitochondrion</keyword>
<comment type="similarity">
    <text evidence="3">Belongs to the complex I NDUFA5 subunit family.</text>
</comment>
<dbReference type="Ensembl" id="ENSCCAT00000034364.1">
    <property type="protein sequence ID" value="ENSCCAP00000016908.1"/>
    <property type="gene ID" value="ENSCCAG00000026260.1"/>
</dbReference>
<comment type="function">
    <text evidence="1">Accessory subunit of the mitochondrial membrane respiratory chain NADH dehydrogenase (Complex I), that is believed not to be involved in catalysis. Complex I functions in the transfer of electrons from NADH to the respiratory chain. The immediate electron acceptor for the enzyme is believed to be ubiquinone.</text>
</comment>
<name>A0A2K5QLZ0_CEBIM</name>
<sequence length="97" mass="11328">MASVLKKTTGFAVCGSSLERLRILYTNILDVLEKNTEQFTNEKQDVQKFEDQLQGGQIKEMILQAENQLSLARKMMQWKTWKPLVEEPSANQWKWPI</sequence>
<evidence type="ECO:0000256" key="13">
    <source>
        <dbReference type="ARBA" id="ARBA00032483"/>
    </source>
</evidence>
<dbReference type="PANTHER" id="PTHR12653">
    <property type="entry name" value="NADH-UBIQUINONE OXIDOREDUCTASE 13 KD-B SUBUNIT"/>
    <property type="match status" value="1"/>
</dbReference>
<evidence type="ECO:0000256" key="14">
    <source>
        <dbReference type="ARBA" id="ARBA00032775"/>
    </source>
</evidence>
<evidence type="ECO:0000256" key="8">
    <source>
        <dbReference type="ARBA" id="ARBA00022792"/>
    </source>
</evidence>
<reference evidence="15" key="2">
    <citation type="submission" date="2025-09" db="UniProtKB">
        <authorList>
            <consortium name="Ensembl"/>
        </authorList>
    </citation>
    <scope>IDENTIFICATION</scope>
</reference>
<keyword evidence="7" id="KW-0679">Respiratory chain</keyword>
<dbReference type="STRING" id="9516.ENSCCAP00000016908"/>
<dbReference type="PANTHER" id="PTHR12653:SF0">
    <property type="entry name" value="NADH DEHYDROGENASE [UBIQUINONE] 1 ALPHA SUBCOMPLEX SUBUNIT 5"/>
    <property type="match status" value="1"/>
</dbReference>
<evidence type="ECO:0000256" key="11">
    <source>
        <dbReference type="ARBA" id="ARBA00023136"/>
    </source>
</evidence>
<evidence type="ECO:0000256" key="4">
    <source>
        <dbReference type="ARBA" id="ARBA00011533"/>
    </source>
</evidence>